<evidence type="ECO:0000259" key="3">
    <source>
        <dbReference type="SMART" id="SM00388"/>
    </source>
</evidence>
<evidence type="ECO:0000256" key="1">
    <source>
        <dbReference type="ARBA" id="ARBA00000085"/>
    </source>
</evidence>
<dbReference type="Gene3D" id="1.10.287.130">
    <property type="match status" value="1"/>
</dbReference>
<dbReference type="InterPro" id="IPR036890">
    <property type="entry name" value="HATPase_C_sf"/>
</dbReference>
<name>A0A6P1ZD20_9BACT</name>
<dbReference type="EC" id="2.7.13.3" evidence="2"/>
<dbReference type="PANTHER" id="PTHR43065">
    <property type="entry name" value="SENSOR HISTIDINE KINASE"/>
    <property type="match status" value="1"/>
</dbReference>
<dbReference type="CDD" id="cd00082">
    <property type="entry name" value="HisKA"/>
    <property type="match status" value="1"/>
</dbReference>
<dbReference type="Proteomes" id="UP000434052">
    <property type="component" value="Unassembled WGS sequence"/>
</dbReference>
<dbReference type="GO" id="GO:0000155">
    <property type="term" value="F:phosphorelay sensor kinase activity"/>
    <property type="evidence" value="ECO:0007669"/>
    <property type="project" value="InterPro"/>
</dbReference>
<dbReference type="SUPFAM" id="SSF47384">
    <property type="entry name" value="Homodimeric domain of signal transducing histidine kinase"/>
    <property type="match status" value="1"/>
</dbReference>
<dbReference type="Gene3D" id="3.30.565.10">
    <property type="entry name" value="Histidine kinase-like ATPase, C-terminal domain"/>
    <property type="match status" value="1"/>
</dbReference>
<dbReference type="InterPro" id="IPR003661">
    <property type="entry name" value="HisK_dim/P_dom"/>
</dbReference>
<gene>
    <name evidence="4" type="ORF">DQK91_22690</name>
</gene>
<dbReference type="SUPFAM" id="SSF55874">
    <property type="entry name" value="ATPase domain of HSP90 chaperone/DNA topoisomerase II/histidine kinase"/>
    <property type="match status" value="1"/>
</dbReference>
<keyword evidence="4" id="KW-0418">Kinase</keyword>
<comment type="catalytic activity">
    <reaction evidence="1">
        <text>ATP + protein L-histidine = ADP + protein N-phospho-L-histidine.</text>
        <dbReference type="EC" id="2.7.13.3"/>
    </reaction>
</comment>
<dbReference type="InterPro" id="IPR036097">
    <property type="entry name" value="HisK_dim/P_sf"/>
</dbReference>
<keyword evidence="4" id="KW-0808">Transferase</keyword>
<feature type="domain" description="Signal transduction histidine kinase dimerisation/phosphoacceptor" evidence="3">
    <location>
        <begin position="13"/>
        <end position="79"/>
    </location>
</feature>
<feature type="non-terminal residue" evidence="4">
    <location>
        <position position="134"/>
    </location>
</feature>
<evidence type="ECO:0000256" key="2">
    <source>
        <dbReference type="ARBA" id="ARBA00012438"/>
    </source>
</evidence>
<dbReference type="SMART" id="SM00388">
    <property type="entry name" value="HisKA"/>
    <property type="match status" value="1"/>
</dbReference>
<dbReference type="AlphaFoldDB" id="A0A6P1ZD20"/>
<comment type="caution">
    <text evidence="4">The sequence shown here is derived from an EMBL/GenBank/DDBJ whole genome shotgun (WGS) entry which is preliminary data.</text>
</comment>
<evidence type="ECO:0000313" key="5">
    <source>
        <dbReference type="Proteomes" id="UP000434052"/>
    </source>
</evidence>
<accession>A0A6P1ZD20</accession>
<dbReference type="RefSeq" id="WP_328592864.1">
    <property type="nucleotide sequence ID" value="NZ_QMIF01000187.1"/>
</dbReference>
<dbReference type="Pfam" id="PF00512">
    <property type="entry name" value="HisKA"/>
    <property type="match status" value="1"/>
</dbReference>
<dbReference type="PANTHER" id="PTHR43065:SF42">
    <property type="entry name" value="TWO-COMPONENT SENSOR PPRA"/>
    <property type="match status" value="1"/>
</dbReference>
<dbReference type="EMBL" id="QMIF01000187">
    <property type="protein sequence ID" value="TVM27283.1"/>
    <property type="molecule type" value="Genomic_DNA"/>
</dbReference>
<organism evidence="4 5">
    <name type="scientific">Oceanidesulfovibrio marinus</name>
    <dbReference type="NCBI Taxonomy" id="370038"/>
    <lineage>
        <taxon>Bacteria</taxon>
        <taxon>Pseudomonadati</taxon>
        <taxon>Thermodesulfobacteriota</taxon>
        <taxon>Desulfovibrionia</taxon>
        <taxon>Desulfovibrionales</taxon>
        <taxon>Desulfovibrionaceae</taxon>
        <taxon>Oceanidesulfovibrio</taxon>
    </lineage>
</organism>
<reference evidence="4 5" key="1">
    <citation type="submission" date="2018-06" db="EMBL/GenBank/DDBJ databases">
        <title>Complete genome of Desulfovibrio marinus P48SEP.</title>
        <authorList>
            <person name="Crispim J.S."/>
            <person name="Vidigal P.M.P."/>
            <person name="Silva L.C.F."/>
            <person name="Araujo L.C."/>
            <person name="Laguardia C.N."/>
            <person name="Dias R.S."/>
            <person name="Sousa M.P."/>
            <person name="Paula S.O."/>
            <person name="Silva C."/>
        </authorList>
    </citation>
    <scope>NUCLEOTIDE SEQUENCE [LARGE SCALE GENOMIC DNA]</scope>
    <source>
        <strain evidence="4 5">P48SEP</strain>
    </source>
</reference>
<protein>
    <recommendedName>
        <fullName evidence="2">histidine kinase</fullName>
        <ecNumber evidence="2">2.7.13.3</ecNumber>
    </recommendedName>
</protein>
<evidence type="ECO:0000313" key="4">
    <source>
        <dbReference type="EMBL" id="TVM27283.1"/>
    </source>
</evidence>
<proteinExistence type="predicted"/>
<sequence>MPKQLLQSQKMEAIGALAGGIAHDFNNILTSIMNSAELALMDVEPDTDAGKDLERVIRAASRGKRLVQQIMAFSRPSQEGFQPTDLAEHVRDTVNLLKPSLKRNITVNAKVTAEPACVMVDPRQIYRVLMNLCT</sequence>